<gene>
    <name evidence="2" type="ORF">BXY57_2282</name>
</gene>
<dbReference type="RefSeq" id="WP_100315096.1">
    <property type="nucleotide sequence ID" value="NZ_PGFG01000001.1"/>
</dbReference>
<feature type="chain" id="PRO_5014631125" evidence="1">
    <location>
        <begin position="24"/>
        <end position="986"/>
    </location>
</feature>
<keyword evidence="1" id="KW-0732">Signal</keyword>
<dbReference type="AlphaFoldDB" id="A0A2M9CXK8"/>
<protein>
    <submittedName>
        <fullName evidence="2">Putative repeat protein (TIGR01451 family)</fullName>
    </submittedName>
</protein>
<evidence type="ECO:0000313" key="3">
    <source>
        <dbReference type="Proteomes" id="UP000230000"/>
    </source>
</evidence>
<comment type="caution">
    <text evidence="2">The sequence shown here is derived from an EMBL/GenBank/DDBJ whole genome shotgun (WGS) entry which is preliminary data.</text>
</comment>
<name>A0A2M9CXK8_9BACT</name>
<dbReference type="PANTHER" id="PTHR34819">
    <property type="entry name" value="LARGE CYSTEINE-RICH PERIPLASMIC PROTEIN OMCB"/>
    <property type="match status" value="1"/>
</dbReference>
<dbReference type="OrthoDB" id="602835at2"/>
<organism evidence="2 3">
    <name type="scientific">Thermoflavifilum aggregans</name>
    <dbReference type="NCBI Taxonomy" id="454188"/>
    <lineage>
        <taxon>Bacteria</taxon>
        <taxon>Pseudomonadati</taxon>
        <taxon>Bacteroidota</taxon>
        <taxon>Chitinophagia</taxon>
        <taxon>Chitinophagales</taxon>
        <taxon>Chitinophagaceae</taxon>
        <taxon>Thermoflavifilum</taxon>
    </lineage>
</organism>
<evidence type="ECO:0000256" key="1">
    <source>
        <dbReference type="SAM" id="SignalP"/>
    </source>
</evidence>
<sequence length="986" mass="104854">MKKIFVRYLLIVLATVQPAWVLAQQWQASCNLQPGHPVTATLVSSTGTPLNSIESGKDFNLNISLPGQICPGGYYVVNIQTSDNLTLGNQPASTQYPFVQTSSNPPVFSDITQIPTSSGLGLNIPFHFLPGTTCNGETGTFKIIIKATCGNHTDSCVLNVSLKAIAQNYWKVTKKRLWGNLSGGYVKWRIVLQNTNPTPGIGDLNIYSGTITDAITSAIPGNNTIVNVFGASGVTGIGTSSATWNTGTISVYNTHVIYEVWTKMCDPAGTLVQNCVNYSFCLGKPTVSIGTGNTNPANPSARQISQPDSVNALAKPLPTSPAGGPVLIPPKSFCCASASGQACDTVRLVKQPNFGLCFYKVRPNANYINWAQGCEGFYQISACGNCGSNVPLDSIVIKDTFPAGIQVTSISVNTPVGGQLQIGSASPIFVPAGISTYPVSSPSGFVFTTPPGQIITDQCVTITVKFTITAPAGTLIQNCAHLNYTNASFSDTVNSCGVPIPGGQYHGAATACDTFYVRPAQAIPFIVKCIRNGQTSYNVGDHIPFQIVIINHGQAPLGPVNVQDLLGSPQNLQLVPGSISYQYGVGGFNIYYPWTCSPSIPNPVNGQPNWVTLNPGSGNQNLSWTINGMPGNCYLDSAYYLIIQFDAEVLPQSFGNYTNTATLTGSGFNISASAYYNVMRLARIDVSKKIGVNGQWGSTGFVNPGQNFQYQISLCNTGSVALNNLQVQDALPGCVQLLGCSGYIQTSQGQQPVSGISCSAPNFSFPASATIQPGECAVLVLNVKRNPQDTSAQCCNPLARGKGTTTDAVHQTIQDEDGPVCVKSSLCCELEKMNISLQPAGLTPTAANFNLNIVAGNLPIQEVHVSLLDYHIQYSYPDCKPASLGDSTMHLTSTLTSLTGSSGGPLVLQYPNPPYVNQQLNWILGTPVSLNSGTNIPISMVMPHMLHISCCTGRVYFCLLVEVKDVECRICQKTVCGYFDIPQIKQ</sequence>
<dbReference type="Proteomes" id="UP000230000">
    <property type="component" value="Unassembled WGS sequence"/>
</dbReference>
<feature type="signal peptide" evidence="1">
    <location>
        <begin position="1"/>
        <end position="23"/>
    </location>
</feature>
<proteinExistence type="predicted"/>
<evidence type="ECO:0000313" key="2">
    <source>
        <dbReference type="EMBL" id="PJJ76651.1"/>
    </source>
</evidence>
<reference evidence="2 3" key="1">
    <citation type="submission" date="2017-11" db="EMBL/GenBank/DDBJ databases">
        <title>Genomic Encyclopedia of Archaeal and Bacterial Type Strains, Phase II (KMG-II): From Individual Species to Whole Genera.</title>
        <authorList>
            <person name="Goeker M."/>
        </authorList>
    </citation>
    <scope>NUCLEOTIDE SEQUENCE [LARGE SCALE GENOMIC DNA]</scope>
    <source>
        <strain evidence="2 3">DSM 27268</strain>
    </source>
</reference>
<dbReference type="InterPro" id="IPR047589">
    <property type="entry name" value="DUF11_rpt"/>
</dbReference>
<keyword evidence="3" id="KW-1185">Reference proteome</keyword>
<dbReference type="NCBIfam" id="TIGR01451">
    <property type="entry name" value="B_ant_repeat"/>
    <property type="match status" value="1"/>
</dbReference>
<dbReference type="InterPro" id="IPR051172">
    <property type="entry name" value="Chlamydia_OmcB"/>
</dbReference>
<dbReference type="EMBL" id="PGFG01000001">
    <property type="protein sequence ID" value="PJJ76651.1"/>
    <property type="molecule type" value="Genomic_DNA"/>
</dbReference>
<accession>A0A2M9CXK8</accession>